<dbReference type="EMBL" id="SJPN01000001">
    <property type="protein sequence ID" value="TWU07758.1"/>
    <property type="molecule type" value="Genomic_DNA"/>
</dbReference>
<evidence type="ECO:0000259" key="4">
    <source>
        <dbReference type="PROSITE" id="PS51371"/>
    </source>
</evidence>
<name>A0A5C6B703_9BACT</name>
<evidence type="ECO:0000256" key="3">
    <source>
        <dbReference type="SAM" id="Phobius"/>
    </source>
</evidence>
<gene>
    <name evidence="5" type="ORF">Pla52n_03310</name>
</gene>
<sequence>MVGSVSPGKDKVDWNLLDIGFQGAGGLISQCRWVTCLVFCFFPLIRYMLMMPNITAGEMMVSNLLTLSPEMDVLAALDVLLKHRISGAPVVDADDRFLGTFSEKSCVRFVVDTAYEQMPSSNLMSFVDTDPPTIDVNTSFLTIAQTFLDASCRRLPVLGENRRLLGQISRRDLMREVRCYLKQTEPVATGSGLYLSAIFASGDRPV</sequence>
<dbReference type="PANTHER" id="PTHR43080:SF26">
    <property type="entry name" value="REGULATORY PROTEIN"/>
    <property type="match status" value="1"/>
</dbReference>
<dbReference type="Gene3D" id="3.10.580.10">
    <property type="entry name" value="CBS-domain"/>
    <property type="match status" value="1"/>
</dbReference>
<dbReference type="SMART" id="SM00116">
    <property type="entry name" value="CBS"/>
    <property type="match status" value="2"/>
</dbReference>
<keyword evidence="3" id="KW-0472">Membrane</keyword>
<dbReference type="PROSITE" id="PS51371">
    <property type="entry name" value="CBS"/>
    <property type="match status" value="2"/>
</dbReference>
<feature type="transmembrane region" description="Helical" evidence="3">
    <location>
        <begin position="20"/>
        <end position="45"/>
    </location>
</feature>
<dbReference type="PANTHER" id="PTHR43080">
    <property type="entry name" value="CBS DOMAIN-CONTAINING PROTEIN CBSX3, MITOCHONDRIAL"/>
    <property type="match status" value="1"/>
</dbReference>
<dbReference type="InterPro" id="IPR051257">
    <property type="entry name" value="Diverse_CBS-Domain"/>
</dbReference>
<reference evidence="5 6" key="1">
    <citation type="submission" date="2019-02" db="EMBL/GenBank/DDBJ databases">
        <title>Deep-cultivation of Planctomycetes and their phenomic and genomic characterization uncovers novel biology.</title>
        <authorList>
            <person name="Wiegand S."/>
            <person name="Jogler M."/>
            <person name="Boedeker C."/>
            <person name="Pinto D."/>
            <person name="Vollmers J."/>
            <person name="Rivas-Marin E."/>
            <person name="Kohn T."/>
            <person name="Peeters S.H."/>
            <person name="Heuer A."/>
            <person name="Rast P."/>
            <person name="Oberbeckmann S."/>
            <person name="Bunk B."/>
            <person name="Jeske O."/>
            <person name="Meyerdierks A."/>
            <person name="Storesund J.E."/>
            <person name="Kallscheuer N."/>
            <person name="Luecker S."/>
            <person name="Lage O.M."/>
            <person name="Pohl T."/>
            <person name="Merkel B.J."/>
            <person name="Hornburger P."/>
            <person name="Mueller R.-W."/>
            <person name="Bruemmer F."/>
            <person name="Labrenz M."/>
            <person name="Spormann A.M."/>
            <person name="Op Den Camp H."/>
            <person name="Overmann J."/>
            <person name="Amann R."/>
            <person name="Jetten M.S.M."/>
            <person name="Mascher T."/>
            <person name="Medema M.H."/>
            <person name="Devos D.P."/>
            <person name="Kaster A.-K."/>
            <person name="Ovreas L."/>
            <person name="Rohde M."/>
            <person name="Galperin M.Y."/>
            <person name="Jogler C."/>
        </authorList>
    </citation>
    <scope>NUCLEOTIDE SEQUENCE [LARGE SCALE GENOMIC DNA]</scope>
    <source>
        <strain evidence="5 6">Pla52n</strain>
    </source>
</reference>
<keyword evidence="6" id="KW-1185">Reference proteome</keyword>
<keyword evidence="3" id="KW-1133">Transmembrane helix</keyword>
<accession>A0A5C6B703</accession>
<evidence type="ECO:0000313" key="5">
    <source>
        <dbReference type="EMBL" id="TWU07758.1"/>
    </source>
</evidence>
<feature type="domain" description="CBS" evidence="4">
    <location>
        <begin position="124"/>
        <end position="187"/>
    </location>
</feature>
<evidence type="ECO:0000313" key="6">
    <source>
        <dbReference type="Proteomes" id="UP000320176"/>
    </source>
</evidence>
<evidence type="ECO:0000256" key="1">
    <source>
        <dbReference type="ARBA" id="ARBA00023122"/>
    </source>
</evidence>
<dbReference type="InterPro" id="IPR046342">
    <property type="entry name" value="CBS_dom_sf"/>
</dbReference>
<protein>
    <submittedName>
        <fullName evidence="5">Inosine 5'-monophosphate dehydrogenase</fullName>
    </submittedName>
</protein>
<dbReference type="Proteomes" id="UP000320176">
    <property type="component" value="Unassembled WGS sequence"/>
</dbReference>
<keyword evidence="1 2" id="KW-0129">CBS domain</keyword>
<dbReference type="InterPro" id="IPR000644">
    <property type="entry name" value="CBS_dom"/>
</dbReference>
<keyword evidence="3" id="KW-0812">Transmembrane</keyword>
<feature type="domain" description="CBS" evidence="4">
    <location>
        <begin position="60"/>
        <end position="120"/>
    </location>
</feature>
<proteinExistence type="predicted"/>
<dbReference type="Pfam" id="PF00571">
    <property type="entry name" value="CBS"/>
    <property type="match status" value="2"/>
</dbReference>
<dbReference type="AlphaFoldDB" id="A0A5C6B703"/>
<organism evidence="5 6">
    <name type="scientific">Stieleria varia</name>
    <dbReference type="NCBI Taxonomy" id="2528005"/>
    <lineage>
        <taxon>Bacteria</taxon>
        <taxon>Pseudomonadati</taxon>
        <taxon>Planctomycetota</taxon>
        <taxon>Planctomycetia</taxon>
        <taxon>Pirellulales</taxon>
        <taxon>Pirellulaceae</taxon>
        <taxon>Stieleria</taxon>
    </lineage>
</organism>
<dbReference type="SUPFAM" id="SSF54631">
    <property type="entry name" value="CBS-domain pair"/>
    <property type="match status" value="1"/>
</dbReference>
<comment type="caution">
    <text evidence="5">The sequence shown here is derived from an EMBL/GenBank/DDBJ whole genome shotgun (WGS) entry which is preliminary data.</text>
</comment>
<evidence type="ECO:0000256" key="2">
    <source>
        <dbReference type="PROSITE-ProRule" id="PRU00703"/>
    </source>
</evidence>